<proteinExistence type="predicted"/>
<feature type="region of interest" description="Disordered" evidence="1">
    <location>
        <begin position="51"/>
        <end position="103"/>
    </location>
</feature>
<feature type="compositionally biased region" description="Low complexity" evidence="1">
    <location>
        <begin position="66"/>
        <end position="89"/>
    </location>
</feature>
<gene>
    <name evidence="2" type="ORF">Cgig2_017920</name>
</gene>
<feature type="compositionally biased region" description="Low complexity" evidence="1">
    <location>
        <begin position="176"/>
        <end position="185"/>
    </location>
</feature>
<evidence type="ECO:0000313" key="2">
    <source>
        <dbReference type="EMBL" id="KAJ8437567.1"/>
    </source>
</evidence>
<protein>
    <submittedName>
        <fullName evidence="2">Uncharacterized protein</fullName>
    </submittedName>
</protein>
<organism evidence="2 3">
    <name type="scientific">Carnegiea gigantea</name>
    <dbReference type="NCBI Taxonomy" id="171969"/>
    <lineage>
        <taxon>Eukaryota</taxon>
        <taxon>Viridiplantae</taxon>
        <taxon>Streptophyta</taxon>
        <taxon>Embryophyta</taxon>
        <taxon>Tracheophyta</taxon>
        <taxon>Spermatophyta</taxon>
        <taxon>Magnoliopsida</taxon>
        <taxon>eudicotyledons</taxon>
        <taxon>Gunneridae</taxon>
        <taxon>Pentapetalae</taxon>
        <taxon>Caryophyllales</taxon>
        <taxon>Cactineae</taxon>
        <taxon>Cactaceae</taxon>
        <taxon>Cactoideae</taxon>
        <taxon>Echinocereeae</taxon>
        <taxon>Carnegiea</taxon>
    </lineage>
</organism>
<reference evidence="2" key="1">
    <citation type="submission" date="2022-04" db="EMBL/GenBank/DDBJ databases">
        <title>Carnegiea gigantea Genome sequencing and assembly v2.</title>
        <authorList>
            <person name="Copetti D."/>
            <person name="Sanderson M.J."/>
            <person name="Burquez A."/>
            <person name="Wojciechowski M.F."/>
        </authorList>
    </citation>
    <scope>NUCLEOTIDE SEQUENCE</scope>
    <source>
        <strain evidence="2">SGP5-SGP5p</strain>
        <tissue evidence="2">Aerial part</tissue>
    </source>
</reference>
<comment type="caution">
    <text evidence="2">The sequence shown here is derived from an EMBL/GenBank/DDBJ whole genome shotgun (WGS) entry which is preliminary data.</text>
</comment>
<keyword evidence="3" id="KW-1185">Reference proteome</keyword>
<feature type="compositionally biased region" description="Pro residues" evidence="1">
    <location>
        <begin position="90"/>
        <end position="100"/>
    </location>
</feature>
<accession>A0A9Q1K756</accession>
<dbReference type="EMBL" id="JAKOGI010000292">
    <property type="protein sequence ID" value="KAJ8437567.1"/>
    <property type="molecule type" value="Genomic_DNA"/>
</dbReference>
<feature type="compositionally biased region" description="Polar residues" evidence="1">
    <location>
        <begin position="51"/>
        <end position="62"/>
    </location>
</feature>
<evidence type="ECO:0000313" key="3">
    <source>
        <dbReference type="Proteomes" id="UP001153076"/>
    </source>
</evidence>
<feature type="region of interest" description="Disordered" evidence="1">
    <location>
        <begin position="165"/>
        <end position="185"/>
    </location>
</feature>
<name>A0A9Q1K756_9CARY</name>
<evidence type="ECO:0000256" key="1">
    <source>
        <dbReference type="SAM" id="MobiDB-lite"/>
    </source>
</evidence>
<dbReference type="AlphaFoldDB" id="A0A9Q1K756"/>
<dbReference type="Proteomes" id="UP001153076">
    <property type="component" value="Unassembled WGS sequence"/>
</dbReference>
<sequence>MAPGPRTCKGVRKTTQTPTTFRLKKFVSPSAHIRRSSRLYVRRSFSTLTANEPETISDSTPAPSLARPASPTQTPSPATSFSTTATPVPTRTPPPSPPPSHTEANLLTHVFRHFGVSLTNEVLATKPVPIITSAAFVSIQFLKTDHSGWEFVKDMTIDELLTVSQSSSPPIPPRIPSAQSPPSSSLLDQIQHLDERLYEL</sequence>